<gene>
    <name evidence="2" type="ORF">HAX54_046327</name>
</gene>
<keyword evidence="3" id="KW-1185">Reference proteome</keyword>
<evidence type="ECO:0000313" key="2">
    <source>
        <dbReference type="EMBL" id="MCD7448791.1"/>
    </source>
</evidence>
<reference evidence="2 3" key="1">
    <citation type="journal article" date="2021" name="BMC Genomics">
        <title>Datura genome reveals duplications of psychoactive alkaloid biosynthetic genes and high mutation rate following tissue culture.</title>
        <authorList>
            <person name="Rajewski A."/>
            <person name="Carter-House D."/>
            <person name="Stajich J."/>
            <person name="Litt A."/>
        </authorList>
    </citation>
    <scope>NUCLEOTIDE SEQUENCE [LARGE SCALE GENOMIC DNA]</scope>
    <source>
        <strain evidence="2">AR-01</strain>
    </source>
</reference>
<proteinExistence type="predicted"/>
<protein>
    <submittedName>
        <fullName evidence="2">Uncharacterized protein</fullName>
    </submittedName>
</protein>
<name>A0ABS8RPS0_DATST</name>
<dbReference type="EMBL" id="JACEIK010000073">
    <property type="protein sequence ID" value="MCD7448791.1"/>
    <property type="molecule type" value="Genomic_DNA"/>
</dbReference>
<organism evidence="2 3">
    <name type="scientific">Datura stramonium</name>
    <name type="common">Jimsonweed</name>
    <name type="synonym">Common thornapple</name>
    <dbReference type="NCBI Taxonomy" id="4076"/>
    <lineage>
        <taxon>Eukaryota</taxon>
        <taxon>Viridiplantae</taxon>
        <taxon>Streptophyta</taxon>
        <taxon>Embryophyta</taxon>
        <taxon>Tracheophyta</taxon>
        <taxon>Spermatophyta</taxon>
        <taxon>Magnoliopsida</taxon>
        <taxon>eudicotyledons</taxon>
        <taxon>Gunneridae</taxon>
        <taxon>Pentapetalae</taxon>
        <taxon>asterids</taxon>
        <taxon>lamiids</taxon>
        <taxon>Solanales</taxon>
        <taxon>Solanaceae</taxon>
        <taxon>Solanoideae</taxon>
        <taxon>Datureae</taxon>
        <taxon>Datura</taxon>
    </lineage>
</organism>
<evidence type="ECO:0000256" key="1">
    <source>
        <dbReference type="SAM" id="MobiDB-lite"/>
    </source>
</evidence>
<evidence type="ECO:0000313" key="3">
    <source>
        <dbReference type="Proteomes" id="UP000823775"/>
    </source>
</evidence>
<comment type="caution">
    <text evidence="2">The sequence shown here is derived from an EMBL/GenBank/DDBJ whole genome shotgun (WGS) entry which is preliminary data.</text>
</comment>
<dbReference type="Proteomes" id="UP000823775">
    <property type="component" value="Unassembled WGS sequence"/>
</dbReference>
<sequence>MAVMGTVSSFGFKYKSNRLQVINEEGYDGIHHSKRKRRPSNRVAVVKRKRIRSSQKSQRGREVTIVTAKKRLPTELSAELYPTEREGLPAKCPLHLASRLKR</sequence>
<feature type="region of interest" description="Disordered" evidence="1">
    <location>
        <begin position="30"/>
        <end position="62"/>
    </location>
</feature>
<feature type="compositionally biased region" description="Basic residues" evidence="1">
    <location>
        <begin position="32"/>
        <end position="53"/>
    </location>
</feature>
<accession>A0ABS8RPS0</accession>